<accession>A0A1Z4GFA8</accession>
<dbReference type="InterPro" id="IPR044152">
    <property type="entry name" value="YqjM-like"/>
</dbReference>
<dbReference type="GO" id="GO:0010181">
    <property type="term" value="F:FMN binding"/>
    <property type="evidence" value="ECO:0007669"/>
    <property type="project" value="InterPro"/>
</dbReference>
<protein>
    <submittedName>
        <fullName evidence="8">Flavin oxidoreductase/NADH oxidase</fullName>
    </submittedName>
</protein>
<dbReference type="Proteomes" id="UP000218287">
    <property type="component" value="Chromosome"/>
</dbReference>
<evidence type="ECO:0000256" key="1">
    <source>
        <dbReference type="ARBA" id="ARBA00001917"/>
    </source>
</evidence>
<keyword evidence="2" id="KW-0285">Flavoprotein</keyword>
<dbReference type="OrthoDB" id="9772736at2"/>
<dbReference type="GO" id="GO:0003959">
    <property type="term" value="F:NADPH dehydrogenase activity"/>
    <property type="evidence" value="ECO:0007669"/>
    <property type="project" value="InterPro"/>
</dbReference>
<name>A0A1Z4GFA8_9CYAN</name>
<dbReference type="EMBL" id="AP018174">
    <property type="protein sequence ID" value="BAY16169.1"/>
    <property type="molecule type" value="Genomic_DNA"/>
</dbReference>
<evidence type="ECO:0000256" key="5">
    <source>
        <dbReference type="ARBA" id="ARBA00023002"/>
    </source>
</evidence>
<evidence type="ECO:0000259" key="7">
    <source>
        <dbReference type="Pfam" id="PF00724"/>
    </source>
</evidence>
<feature type="domain" description="NADH:flavin oxidoreductase/NADH oxidase N-terminal" evidence="7">
    <location>
        <begin position="4"/>
        <end position="340"/>
    </location>
</feature>
<dbReference type="SUPFAM" id="SSF51395">
    <property type="entry name" value="FMN-linked oxidoreductases"/>
    <property type="match status" value="1"/>
</dbReference>
<dbReference type="NCBIfam" id="NF010047">
    <property type="entry name" value="PRK13523.1"/>
    <property type="match status" value="1"/>
</dbReference>
<gene>
    <name evidence="8" type="ORF">NIES21_19920</name>
</gene>
<feature type="region of interest" description="Disordered" evidence="6">
    <location>
        <begin position="106"/>
        <end position="125"/>
    </location>
</feature>
<dbReference type="InterPro" id="IPR001155">
    <property type="entry name" value="OxRdtase_FMN_N"/>
</dbReference>
<evidence type="ECO:0000313" key="8">
    <source>
        <dbReference type="EMBL" id="BAY16169.1"/>
    </source>
</evidence>
<evidence type="ECO:0000256" key="2">
    <source>
        <dbReference type="ARBA" id="ARBA00022630"/>
    </source>
</evidence>
<proteinExistence type="predicted"/>
<comment type="cofactor">
    <cofactor evidence="1">
        <name>FMN</name>
        <dbReference type="ChEBI" id="CHEBI:58210"/>
    </cofactor>
</comment>
<dbReference type="PANTHER" id="PTHR43303">
    <property type="entry name" value="NADPH DEHYDROGENASE C23G7.10C-RELATED"/>
    <property type="match status" value="1"/>
</dbReference>
<dbReference type="Pfam" id="PF00724">
    <property type="entry name" value="Oxidored_FMN"/>
    <property type="match status" value="1"/>
</dbReference>
<evidence type="ECO:0000256" key="4">
    <source>
        <dbReference type="ARBA" id="ARBA00022857"/>
    </source>
</evidence>
<dbReference type="InterPro" id="IPR013785">
    <property type="entry name" value="Aldolase_TIM"/>
</dbReference>
<evidence type="ECO:0000256" key="6">
    <source>
        <dbReference type="SAM" id="MobiDB-lite"/>
    </source>
</evidence>
<sequence>MAHLFEAFRIREITLRNRIVVSPMCQYSSTNGYANNWHLVHLASRAVGGAGLVFTEAAAIEARGRISPQDLGIWSDEHIEGLVKIVELIHNFGAVAGIQLAHAGRKASTAKPSRGGKALDESQEGWRPVVSSSAIAFSKESPVPEALSIGEIQQIIQAFVQATQRSLQAGFKVIEIHAAHGYLLHQFLSPLANQRQDEYGGSFENRTRLLLEVVTAVRQVWPETYPLFVRISATDWIDKGWNIEQSVTLSEKLKTLGVDLIDCSSGGIIPGINIPVKPGYQTQFAERIRREAKIPTGAVGLITSPEQAEQIIQTEVADLVLLGRELLRNPYWPHLAAKKLGHEKLWPVQYDRAWV</sequence>
<keyword evidence="5" id="KW-0560">Oxidoreductase</keyword>
<organism evidence="8 9">
    <name type="scientific">Anabaenopsis circularis NIES-21</name>
    <dbReference type="NCBI Taxonomy" id="1085406"/>
    <lineage>
        <taxon>Bacteria</taxon>
        <taxon>Bacillati</taxon>
        <taxon>Cyanobacteriota</taxon>
        <taxon>Cyanophyceae</taxon>
        <taxon>Nostocales</taxon>
        <taxon>Nodulariaceae</taxon>
        <taxon>Anabaenopsis</taxon>
    </lineage>
</organism>
<evidence type="ECO:0000256" key="3">
    <source>
        <dbReference type="ARBA" id="ARBA00022643"/>
    </source>
</evidence>
<dbReference type="AlphaFoldDB" id="A0A1Z4GFA8"/>
<dbReference type="Gene3D" id="3.20.20.70">
    <property type="entry name" value="Aldolase class I"/>
    <property type="match status" value="1"/>
</dbReference>
<reference evidence="8 9" key="1">
    <citation type="submission" date="2017-06" db="EMBL/GenBank/DDBJ databases">
        <title>Genome sequencing of cyanobaciteial culture collection at National Institute for Environmental Studies (NIES).</title>
        <authorList>
            <person name="Hirose Y."/>
            <person name="Shimura Y."/>
            <person name="Fujisawa T."/>
            <person name="Nakamura Y."/>
            <person name="Kawachi M."/>
        </authorList>
    </citation>
    <scope>NUCLEOTIDE SEQUENCE [LARGE SCALE GENOMIC DNA]</scope>
    <source>
        <strain evidence="8 9">NIES-21</strain>
    </source>
</reference>
<dbReference type="GO" id="GO:0050661">
    <property type="term" value="F:NADP binding"/>
    <property type="evidence" value="ECO:0007669"/>
    <property type="project" value="InterPro"/>
</dbReference>
<evidence type="ECO:0000313" key="9">
    <source>
        <dbReference type="Proteomes" id="UP000218287"/>
    </source>
</evidence>
<dbReference type="CDD" id="cd02932">
    <property type="entry name" value="OYE_YqiM_FMN"/>
    <property type="match status" value="1"/>
</dbReference>
<keyword evidence="4" id="KW-0521">NADP</keyword>
<keyword evidence="3" id="KW-0288">FMN</keyword>
<keyword evidence="9" id="KW-1185">Reference proteome</keyword>
<dbReference type="PANTHER" id="PTHR43303:SF4">
    <property type="entry name" value="NADPH DEHYDROGENASE C23G7.10C-RELATED"/>
    <property type="match status" value="1"/>
</dbReference>